<keyword evidence="2 7" id="KW-0813">Transport</keyword>
<keyword evidence="4 7" id="KW-0812">Transmembrane</keyword>
<evidence type="ECO:0000256" key="2">
    <source>
        <dbReference type="ARBA" id="ARBA00022448"/>
    </source>
</evidence>
<evidence type="ECO:0000259" key="8">
    <source>
        <dbReference type="Pfam" id="PF07715"/>
    </source>
</evidence>
<organism evidence="9 10">
    <name type="scientific">Prevotella herbatica</name>
    <dbReference type="NCBI Taxonomy" id="2801997"/>
    <lineage>
        <taxon>Bacteria</taxon>
        <taxon>Pseudomonadati</taxon>
        <taxon>Bacteroidota</taxon>
        <taxon>Bacteroidia</taxon>
        <taxon>Bacteroidales</taxon>
        <taxon>Prevotellaceae</taxon>
        <taxon>Prevotella</taxon>
    </lineage>
</organism>
<keyword evidence="9" id="KW-0675">Receptor</keyword>
<comment type="similarity">
    <text evidence="7">Belongs to the TonB-dependent receptor family.</text>
</comment>
<evidence type="ECO:0000256" key="6">
    <source>
        <dbReference type="ARBA" id="ARBA00023237"/>
    </source>
</evidence>
<comment type="subcellular location">
    <subcellularLocation>
        <location evidence="1 7">Cell outer membrane</location>
        <topology evidence="1 7">Multi-pass membrane protein</topology>
    </subcellularLocation>
</comment>
<dbReference type="Pfam" id="PF07715">
    <property type="entry name" value="Plug"/>
    <property type="match status" value="1"/>
</dbReference>
<protein>
    <submittedName>
        <fullName evidence="9">TonB-dependent receptor</fullName>
    </submittedName>
</protein>
<reference evidence="9 10" key="1">
    <citation type="journal article" date="2022" name="Int. J. Syst. Evol. Microbiol.">
        <title>Prevotella herbatica sp. nov., a plant polysaccharide-decomposing anaerobic bacterium isolated from a methanogenic reactor.</title>
        <authorList>
            <person name="Uek A."/>
            <person name="Tonouchi A."/>
            <person name="Kaku N."/>
            <person name="Ueki K."/>
        </authorList>
    </citation>
    <scope>NUCLEOTIDE SEQUENCE [LARGE SCALE GENOMIC DNA]</scope>
    <source>
        <strain evidence="9 10">WR041</strain>
    </source>
</reference>
<gene>
    <name evidence="9" type="ORF">prwr041_24930</name>
</gene>
<evidence type="ECO:0000256" key="3">
    <source>
        <dbReference type="ARBA" id="ARBA00022452"/>
    </source>
</evidence>
<dbReference type="SUPFAM" id="SSF49464">
    <property type="entry name" value="Carboxypeptidase regulatory domain-like"/>
    <property type="match status" value="1"/>
</dbReference>
<keyword evidence="10" id="KW-1185">Reference proteome</keyword>
<keyword evidence="5 7" id="KW-0472">Membrane</keyword>
<sequence>MRLKLFLLIISIGFVLNIDAQSFLLHGRVLDADNKPIEFASVSVLNQGKLALTSSKGEFSISLFSADSVKVKFSMIGYKTKTKVLIKPRGRQTLLVTMYPNDNTLETVEVTGQKIQSGLLQNLKKTDLQNLNSGANSNTVEKLVQLQSGVSTHSEFSSQYNVRGGSFDENSIYINGNEIYRPFLIKSGQQEGLSVISPYMVENIDFSNGGFTAKYGDKMSSVLDITYKKPEKFESVVSASLMSADAYIGFGNKKFSWTNSFRYNNNRFLLNSLETSGEYKPNFTDYQTYFSYRPNSEWSFDIIGNYNNNHYNFYPKTRETTFGTMDNVKSFNVYFDGQENDIFKTTSATFGITRQIYPSSSISLMASSFTSNEKEQYDIQSQYWLTQTESQENLGVGTFFEHARNYLKANVNILKLILKHHIDKHHLEAGITFKDEHIKEYSNEYEMRDSSGYSIPHTGTDLNMIYSLNANNKINSRRIESYIQDSWKFTSPNENTLFTLNYGARISHWSYNKETIVSPRISLVVIPSFNKNITLRLATGVYYQAPFFKELRDTTSTNGITTVSLNNKIKSQKSIHLIAGMDYRFNVTNRPFKFSADAYYKILSNLIPYSVNNVKVVYDGRNEASGHAAGIDFKLYGEFVPNTNSWISLSLMNTKMNLQGYSIPLPTDQRYAINLFYTDYFPGTDKWKMSLSLSYADGLPFSTPHNEYGRSSFRAPAYKRADIGMSYRLLSNANKEKPNVFKNIWLGIECLNLFGINNVNSYYWITDITNQQYAVPNYLSGRLLNTKITFEF</sequence>
<dbReference type="EMBL" id="AP024484">
    <property type="protein sequence ID" value="BCS86600.1"/>
    <property type="molecule type" value="Genomic_DNA"/>
</dbReference>
<keyword evidence="6 7" id="KW-0998">Cell outer membrane</keyword>
<evidence type="ECO:0000256" key="5">
    <source>
        <dbReference type="ARBA" id="ARBA00023136"/>
    </source>
</evidence>
<dbReference type="SUPFAM" id="SSF56935">
    <property type="entry name" value="Porins"/>
    <property type="match status" value="1"/>
</dbReference>
<evidence type="ECO:0000256" key="1">
    <source>
        <dbReference type="ARBA" id="ARBA00004571"/>
    </source>
</evidence>
<evidence type="ECO:0000313" key="9">
    <source>
        <dbReference type="EMBL" id="BCS86600.1"/>
    </source>
</evidence>
<name>A0ABN6EN73_9BACT</name>
<dbReference type="Gene3D" id="2.60.40.1120">
    <property type="entry name" value="Carboxypeptidase-like, regulatory domain"/>
    <property type="match status" value="1"/>
</dbReference>
<dbReference type="RefSeq" id="WP_207154173.1">
    <property type="nucleotide sequence ID" value="NZ_AP024484.1"/>
</dbReference>
<feature type="domain" description="TonB-dependent receptor plug" evidence="8">
    <location>
        <begin position="136"/>
        <end position="217"/>
    </location>
</feature>
<proteinExistence type="inferred from homology"/>
<dbReference type="InterPro" id="IPR008969">
    <property type="entry name" value="CarboxyPept-like_regulatory"/>
</dbReference>
<keyword evidence="3 7" id="KW-1134">Transmembrane beta strand</keyword>
<dbReference type="PROSITE" id="PS52016">
    <property type="entry name" value="TONB_DEPENDENT_REC_3"/>
    <property type="match status" value="1"/>
</dbReference>
<accession>A0ABN6EN73</accession>
<dbReference type="Proteomes" id="UP001319045">
    <property type="component" value="Chromosome"/>
</dbReference>
<dbReference type="Gene3D" id="2.40.170.20">
    <property type="entry name" value="TonB-dependent receptor, beta-barrel domain"/>
    <property type="match status" value="1"/>
</dbReference>
<evidence type="ECO:0000256" key="4">
    <source>
        <dbReference type="ARBA" id="ARBA00022692"/>
    </source>
</evidence>
<dbReference type="InterPro" id="IPR039426">
    <property type="entry name" value="TonB-dep_rcpt-like"/>
</dbReference>
<dbReference type="InterPro" id="IPR036942">
    <property type="entry name" value="Beta-barrel_TonB_sf"/>
</dbReference>
<dbReference type="Pfam" id="PF13715">
    <property type="entry name" value="CarbopepD_reg_2"/>
    <property type="match status" value="1"/>
</dbReference>
<evidence type="ECO:0000313" key="10">
    <source>
        <dbReference type="Proteomes" id="UP001319045"/>
    </source>
</evidence>
<evidence type="ECO:0000256" key="7">
    <source>
        <dbReference type="PROSITE-ProRule" id="PRU01360"/>
    </source>
</evidence>
<dbReference type="InterPro" id="IPR012910">
    <property type="entry name" value="Plug_dom"/>
</dbReference>